<dbReference type="InterPro" id="IPR018062">
    <property type="entry name" value="HTH_AraC-typ_CS"/>
</dbReference>
<dbReference type="EMBL" id="CP035913">
    <property type="protein sequence ID" value="QBE61796.1"/>
    <property type="molecule type" value="Genomic_DNA"/>
</dbReference>
<keyword evidence="1" id="KW-0805">Transcription regulation</keyword>
<dbReference type="KEGG" id="plue:EWM63_01300"/>
<keyword evidence="3" id="KW-0804">Transcription</keyword>
<keyword evidence="6" id="KW-1185">Reference proteome</keyword>
<dbReference type="Pfam" id="PF14525">
    <property type="entry name" value="AraC_binding_2"/>
    <property type="match status" value="1"/>
</dbReference>
<dbReference type="InterPro" id="IPR018060">
    <property type="entry name" value="HTH_AraC"/>
</dbReference>
<dbReference type="OrthoDB" id="185346at2"/>
<evidence type="ECO:0000256" key="3">
    <source>
        <dbReference type="ARBA" id="ARBA00023163"/>
    </source>
</evidence>
<dbReference type="PANTHER" id="PTHR46796:SF6">
    <property type="entry name" value="ARAC SUBFAMILY"/>
    <property type="match status" value="1"/>
</dbReference>
<feature type="domain" description="HTH araC/xylS-type" evidence="4">
    <location>
        <begin position="225"/>
        <end position="324"/>
    </location>
</feature>
<organism evidence="5 6">
    <name type="scientific">Pseudoduganella lutea</name>
    <dbReference type="NCBI Taxonomy" id="321985"/>
    <lineage>
        <taxon>Bacteria</taxon>
        <taxon>Pseudomonadati</taxon>
        <taxon>Pseudomonadota</taxon>
        <taxon>Betaproteobacteria</taxon>
        <taxon>Burkholderiales</taxon>
        <taxon>Oxalobacteraceae</taxon>
        <taxon>Telluria group</taxon>
        <taxon>Pseudoduganella</taxon>
    </lineage>
</organism>
<accession>A0A4P6KSX3</accession>
<dbReference type="Gene3D" id="1.10.10.60">
    <property type="entry name" value="Homeodomain-like"/>
    <property type="match status" value="1"/>
</dbReference>
<dbReference type="Pfam" id="PF12833">
    <property type="entry name" value="HTH_18"/>
    <property type="match status" value="1"/>
</dbReference>
<dbReference type="GO" id="GO:0043565">
    <property type="term" value="F:sequence-specific DNA binding"/>
    <property type="evidence" value="ECO:0007669"/>
    <property type="project" value="InterPro"/>
</dbReference>
<evidence type="ECO:0000256" key="2">
    <source>
        <dbReference type="ARBA" id="ARBA00023125"/>
    </source>
</evidence>
<dbReference type="InterPro" id="IPR035418">
    <property type="entry name" value="AraC-bd_2"/>
</dbReference>
<evidence type="ECO:0000313" key="6">
    <source>
        <dbReference type="Proteomes" id="UP000290637"/>
    </source>
</evidence>
<dbReference type="RefSeq" id="WP_130184933.1">
    <property type="nucleotide sequence ID" value="NZ_CP035913.1"/>
</dbReference>
<sequence length="328" mass="36304">MAFHDKALAALYSKPLFRSDTRAEAHDLVASEFAEHTLHWRAGTPDAAMHKSALDDISVYMLRYGPEVEVRAHPFDDFVLVHTSLHGGMEIDCDGRKLWIREGRSAVLAPRKNVQLRWSPRNRQMIVKVPRRLLVAAANNAGIGTVAPEPGFLLPPALDEQWKLLVQTTLASADQASPRRQWTSHLEQTIAAFIVLHEPAQEGATAPAIAPGHCADGNAGRGAIDALVGYIDQHLGGPISLQDLTLATGLGIRTVNALCQRHFGMTPMEVVRNRRLDAVHSRLRVDPHASVTETAMNFGFGHLGRFSAYYEARFQELPRQTQRACRRN</sequence>
<evidence type="ECO:0000313" key="5">
    <source>
        <dbReference type="EMBL" id="QBE61796.1"/>
    </source>
</evidence>
<name>A0A4P6KSX3_9BURK</name>
<keyword evidence="2" id="KW-0238">DNA-binding</keyword>
<proteinExistence type="predicted"/>
<dbReference type="GO" id="GO:0003700">
    <property type="term" value="F:DNA-binding transcription factor activity"/>
    <property type="evidence" value="ECO:0007669"/>
    <property type="project" value="InterPro"/>
</dbReference>
<dbReference type="PROSITE" id="PS01124">
    <property type="entry name" value="HTH_ARAC_FAMILY_2"/>
    <property type="match status" value="1"/>
</dbReference>
<evidence type="ECO:0000259" key="4">
    <source>
        <dbReference type="PROSITE" id="PS01124"/>
    </source>
</evidence>
<protein>
    <submittedName>
        <fullName evidence="5">AraC family transcriptional regulator</fullName>
    </submittedName>
</protein>
<evidence type="ECO:0000256" key="1">
    <source>
        <dbReference type="ARBA" id="ARBA00023015"/>
    </source>
</evidence>
<dbReference type="InterPro" id="IPR050204">
    <property type="entry name" value="AraC_XylS_family_regulators"/>
</dbReference>
<dbReference type="SMART" id="SM00342">
    <property type="entry name" value="HTH_ARAC"/>
    <property type="match status" value="1"/>
</dbReference>
<dbReference type="AlphaFoldDB" id="A0A4P6KSX3"/>
<dbReference type="PROSITE" id="PS00041">
    <property type="entry name" value="HTH_ARAC_FAMILY_1"/>
    <property type="match status" value="1"/>
</dbReference>
<dbReference type="Proteomes" id="UP000290637">
    <property type="component" value="Chromosome"/>
</dbReference>
<gene>
    <name evidence="5" type="ORF">EWM63_01300</name>
</gene>
<reference evidence="5 6" key="1">
    <citation type="submission" date="2019-02" db="EMBL/GenBank/DDBJ databases">
        <title>Draft Genome Sequences of Six Type Strains of the Genus Massilia.</title>
        <authorList>
            <person name="Miess H."/>
            <person name="Frediansyhah A."/>
            <person name="Gross H."/>
        </authorList>
    </citation>
    <scope>NUCLEOTIDE SEQUENCE [LARGE SCALE GENOMIC DNA]</scope>
    <source>
        <strain evidence="5 6">DSM 17473</strain>
    </source>
</reference>
<dbReference type="PANTHER" id="PTHR46796">
    <property type="entry name" value="HTH-TYPE TRANSCRIPTIONAL ACTIVATOR RHAS-RELATED"/>
    <property type="match status" value="1"/>
</dbReference>